<sequence length="77" mass="8818">MNGQSVRIFDRSLVLAVNYFLKTLSTTDPYTTLAYLQLYESKYVDLISVEKAYNASDDPKISENGSYICSFMKDSKR</sequence>
<dbReference type="Proteomes" id="UP000298663">
    <property type="component" value="Unassembled WGS sequence"/>
</dbReference>
<dbReference type="EMBL" id="AZBU02000006">
    <property type="protein sequence ID" value="TKR72802.1"/>
    <property type="molecule type" value="Genomic_DNA"/>
</dbReference>
<reference evidence="1 2" key="2">
    <citation type="journal article" date="2019" name="G3 (Bethesda)">
        <title>Hybrid Assembly of the Genome of the Entomopathogenic Nematode Steinernema carpocapsae Identifies the X-Chromosome.</title>
        <authorList>
            <person name="Serra L."/>
            <person name="Macchietto M."/>
            <person name="Macias-Munoz A."/>
            <person name="McGill C.J."/>
            <person name="Rodriguez I.M."/>
            <person name="Rodriguez B."/>
            <person name="Murad R."/>
            <person name="Mortazavi A."/>
        </authorList>
    </citation>
    <scope>NUCLEOTIDE SEQUENCE [LARGE SCALE GENOMIC DNA]</scope>
    <source>
        <strain evidence="1 2">ALL</strain>
    </source>
</reference>
<comment type="caution">
    <text evidence="1">The sequence shown here is derived from an EMBL/GenBank/DDBJ whole genome shotgun (WGS) entry which is preliminary data.</text>
</comment>
<gene>
    <name evidence="1" type="ORF">L596_020201</name>
</gene>
<keyword evidence="2" id="KW-1185">Reference proteome</keyword>
<evidence type="ECO:0000313" key="2">
    <source>
        <dbReference type="Proteomes" id="UP000298663"/>
    </source>
</evidence>
<evidence type="ECO:0000313" key="1">
    <source>
        <dbReference type="EMBL" id="TKR72802.1"/>
    </source>
</evidence>
<dbReference type="AlphaFoldDB" id="A0A4U5MTH4"/>
<reference evidence="1 2" key="1">
    <citation type="journal article" date="2015" name="Genome Biol.">
        <title>Comparative genomics of Steinernema reveals deeply conserved gene regulatory networks.</title>
        <authorList>
            <person name="Dillman A.R."/>
            <person name="Macchietto M."/>
            <person name="Porter C.F."/>
            <person name="Rogers A."/>
            <person name="Williams B."/>
            <person name="Antoshechkin I."/>
            <person name="Lee M.M."/>
            <person name="Goodwin Z."/>
            <person name="Lu X."/>
            <person name="Lewis E.E."/>
            <person name="Goodrich-Blair H."/>
            <person name="Stock S.P."/>
            <person name="Adams B.J."/>
            <person name="Sternberg P.W."/>
            <person name="Mortazavi A."/>
        </authorList>
    </citation>
    <scope>NUCLEOTIDE SEQUENCE [LARGE SCALE GENOMIC DNA]</scope>
    <source>
        <strain evidence="1 2">ALL</strain>
    </source>
</reference>
<accession>A0A4U5MTH4</accession>
<protein>
    <submittedName>
        <fullName evidence="1">Uncharacterized protein</fullName>
    </submittedName>
</protein>
<organism evidence="1 2">
    <name type="scientific">Steinernema carpocapsae</name>
    <name type="common">Entomopathogenic nematode</name>
    <dbReference type="NCBI Taxonomy" id="34508"/>
    <lineage>
        <taxon>Eukaryota</taxon>
        <taxon>Metazoa</taxon>
        <taxon>Ecdysozoa</taxon>
        <taxon>Nematoda</taxon>
        <taxon>Chromadorea</taxon>
        <taxon>Rhabditida</taxon>
        <taxon>Tylenchina</taxon>
        <taxon>Panagrolaimomorpha</taxon>
        <taxon>Strongyloidoidea</taxon>
        <taxon>Steinernematidae</taxon>
        <taxon>Steinernema</taxon>
    </lineage>
</organism>
<proteinExistence type="predicted"/>
<name>A0A4U5MTH4_STECR</name>